<dbReference type="InterPro" id="IPR038720">
    <property type="entry name" value="YprB_RNase_H-like_dom"/>
</dbReference>
<accession>A0ABX0SEN3</accession>
<dbReference type="RefSeq" id="WP_341770004.1">
    <property type="nucleotide sequence ID" value="NZ_BAAAOO010000017.1"/>
</dbReference>
<keyword evidence="3" id="KW-1185">Reference proteome</keyword>
<evidence type="ECO:0000313" key="3">
    <source>
        <dbReference type="Proteomes" id="UP000749311"/>
    </source>
</evidence>
<dbReference type="InterPro" id="IPR012337">
    <property type="entry name" value="RNaseH-like_sf"/>
</dbReference>
<evidence type="ECO:0000259" key="1">
    <source>
        <dbReference type="Pfam" id="PF13482"/>
    </source>
</evidence>
<reference evidence="2 3" key="1">
    <citation type="submission" date="2020-02" db="EMBL/GenBank/DDBJ databases">
        <title>Sequencing the genomes of 1000 actinobacteria strains.</title>
        <authorList>
            <person name="Klenk H.-P."/>
        </authorList>
    </citation>
    <scope>NUCLEOTIDE SEQUENCE [LARGE SCALE GENOMIC DNA]</scope>
    <source>
        <strain evidence="2 3">DSM 19609</strain>
    </source>
</reference>
<dbReference type="InterPro" id="IPR019993">
    <property type="entry name" value="RecB_nuclease_TM0106_put"/>
</dbReference>
<dbReference type="EMBL" id="JAAMOZ010000001">
    <property type="protein sequence ID" value="NIH55763.1"/>
    <property type="molecule type" value="Genomic_DNA"/>
</dbReference>
<protein>
    <submittedName>
        <fullName evidence="2">RecB family nuclease</fullName>
    </submittedName>
</protein>
<sequence length="597" mass="66821">MSCDDDIVLDAYAAIRCPVKVQNHHDSTVRLPEGASAVGMRGSSDLQHELFGGRAFVDRVLAMLAAVPGAVDLRLLAEEDWTVAEAETREAVRTGAPVIIGPRLPVDRQGHRRGSPAVLVRGQDRDDGSPGYVPVQVRARRMLERHHRPGLLRCSPVGRPVPGSSLNVVDARLRTGREEDQLYVAHFWRLLEACQWQAGGEPLAGLVGTDLLTPTTSDYEENVLAMSAPRAGQGTLAIAWVPLTRKQIRTFSRTAPDGWRARSPLERYDHEFSFRVKVAEVARRRTGASDDPRPMVAPIVIRECESCHWWSVCQPALGDDDLSLRINKSPLDVREISVLRSLGVRSVHDLVDADLDALLPRYLPEVMHRPGAEERLKLAARRAHMMAQGVELERTSSDPLNLPDGDFEIDLDIETSSNDRVYLWGFLVRDRSNPLDGGTYRPFVRFEDLDDEREIGLARQAMEWLTQVLADHPDATVFHYSDYEIIHLAKLAGAGHDEVLRQALTATTHRHVDLFTVVRENFFGAHGLSLKVVANKVAGFSWRDDSPGGLNSQRWFVDAVHGADEHAREEARRRVLDYNEDDVRATAALRDWLREQD</sequence>
<comment type="caution">
    <text evidence="2">The sequence shown here is derived from an EMBL/GenBank/DDBJ whole genome shotgun (WGS) entry which is preliminary data.</text>
</comment>
<feature type="domain" description="YprB ribonuclease H-like" evidence="1">
    <location>
        <begin position="411"/>
        <end position="593"/>
    </location>
</feature>
<dbReference type="NCBIfam" id="TIGR03491">
    <property type="entry name" value="TM0106 family RecB-like putative nuclease"/>
    <property type="match status" value="1"/>
</dbReference>
<name>A0ABX0SEN3_9ACTN</name>
<organism evidence="2 3">
    <name type="scientific">Brooklawnia cerclae</name>
    <dbReference type="NCBI Taxonomy" id="349934"/>
    <lineage>
        <taxon>Bacteria</taxon>
        <taxon>Bacillati</taxon>
        <taxon>Actinomycetota</taxon>
        <taxon>Actinomycetes</taxon>
        <taxon>Propionibacteriales</taxon>
        <taxon>Propionibacteriaceae</taxon>
        <taxon>Brooklawnia</taxon>
    </lineage>
</organism>
<evidence type="ECO:0000313" key="2">
    <source>
        <dbReference type="EMBL" id="NIH55763.1"/>
    </source>
</evidence>
<proteinExistence type="predicted"/>
<gene>
    <name evidence="2" type="ORF">FB473_000408</name>
</gene>
<dbReference type="Pfam" id="PF13482">
    <property type="entry name" value="RNase_H_2"/>
    <property type="match status" value="1"/>
</dbReference>
<dbReference type="SUPFAM" id="SSF53098">
    <property type="entry name" value="Ribonuclease H-like"/>
    <property type="match status" value="1"/>
</dbReference>
<dbReference type="Proteomes" id="UP000749311">
    <property type="component" value="Unassembled WGS sequence"/>
</dbReference>